<proteinExistence type="predicted"/>
<feature type="domain" description="Acyltransferase 3" evidence="2">
    <location>
        <begin position="2"/>
        <end position="356"/>
    </location>
</feature>
<feature type="transmembrane region" description="Helical" evidence="1">
    <location>
        <begin position="343"/>
        <end position="361"/>
    </location>
</feature>
<dbReference type="RefSeq" id="WP_146533445.1">
    <property type="nucleotide sequence ID" value="NZ_SJPX01000002.1"/>
</dbReference>
<feature type="transmembrane region" description="Helical" evidence="1">
    <location>
        <begin position="190"/>
        <end position="208"/>
    </location>
</feature>
<protein>
    <submittedName>
        <fullName evidence="3">Acyltransferase family protein</fullName>
    </submittedName>
</protein>
<accession>A0A5C6F3V0</accession>
<feature type="transmembrane region" description="Helical" evidence="1">
    <location>
        <begin position="312"/>
        <end position="331"/>
    </location>
</feature>
<reference evidence="3 4" key="1">
    <citation type="submission" date="2019-02" db="EMBL/GenBank/DDBJ databases">
        <title>Deep-cultivation of Planctomycetes and their phenomic and genomic characterization uncovers novel biology.</title>
        <authorList>
            <person name="Wiegand S."/>
            <person name="Jogler M."/>
            <person name="Boedeker C."/>
            <person name="Pinto D."/>
            <person name="Vollmers J."/>
            <person name="Rivas-Marin E."/>
            <person name="Kohn T."/>
            <person name="Peeters S.H."/>
            <person name="Heuer A."/>
            <person name="Rast P."/>
            <person name="Oberbeckmann S."/>
            <person name="Bunk B."/>
            <person name="Jeske O."/>
            <person name="Meyerdierks A."/>
            <person name="Storesund J.E."/>
            <person name="Kallscheuer N."/>
            <person name="Luecker S."/>
            <person name="Lage O.M."/>
            <person name="Pohl T."/>
            <person name="Merkel B.J."/>
            <person name="Hornburger P."/>
            <person name="Mueller R.-W."/>
            <person name="Bruemmer F."/>
            <person name="Labrenz M."/>
            <person name="Spormann A.M."/>
            <person name="Op Den Camp H."/>
            <person name="Overmann J."/>
            <person name="Amann R."/>
            <person name="Jetten M.S.M."/>
            <person name="Mascher T."/>
            <person name="Medema M.H."/>
            <person name="Devos D.P."/>
            <person name="Kaster A.-K."/>
            <person name="Ovreas L."/>
            <person name="Rohde M."/>
            <person name="Galperin M.Y."/>
            <person name="Jogler C."/>
        </authorList>
    </citation>
    <scope>NUCLEOTIDE SEQUENCE [LARGE SCALE GENOMIC DNA]</scope>
    <source>
        <strain evidence="3 4">Poly59</strain>
    </source>
</reference>
<comment type="caution">
    <text evidence="3">The sequence shown here is derived from an EMBL/GenBank/DDBJ whole genome shotgun (WGS) entry which is preliminary data.</text>
</comment>
<sequence>MLDALRGFLALYVLLGHSRWLLWAGHSSWINVKHSWWQDVLAYSSAAFRYGHEAVWVFFALSGFFIHLRFASKLKLETNSNSLDVKRYFRRRTLRILPPYAMALFATLLLDVFGRHFFESLYLASTEDAFINRLFAFKTYDKESVFSAFLLLPSSTGKDFGTNGPLWSIAYEVVYYIAYPCWLIVRRINWIVAFGVIPLGILLLVPVAEMLLPAFSYLGFASQVLLKYPVWLAGAGLAELVMRFGSKTALRLAVGCTALSSAFYLVTRLPTASALVVSCLCASVIALACASSPRINAVGITTFFRYMGIRSYSIYIFHFPLLSLISAYLFAEFGGRPQSGWMAFWGSVAAVVYGCTCYEFCERWFLHRNCRISPPELRGKP</sequence>
<keyword evidence="1" id="KW-1133">Transmembrane helix</keyword>
<dbReference type="EMBL" id="SJPX01000002">
    <property type="protein sequence ID" value="TWU55214.1"/>
    <property type="molecule type" value="Genomic_DNA"/>
</dbReference>
<dbReference type="GO" id="GO:0016747">
    <property type="term" value="F:acyltransferase activity, transferring groups other than amino-acyl groups"/>
    <property type="evidence" value="ECO:0007669"/>
    <property type="project" value="InterPro"/>
</dbReference>
<feature type="transmembrane region" description="Helical" evidence="1">
    <location>
        <begin position="166"/>
        <end position="185"/>
    </location>
</feature>
<dbReference type="AlphaFoldDB" id="A0A5C6F3V0"/>
<feature type="transmembrane region" description="Helical" evidence="1">
    <location>
        <begin position="93"/>
        <end position="113"/>
    </location>
</feature>
<organism evidence="3 4">
    <name type="scientific">Rubripirellula reticaptiva</name>
    <dbReference type="NCBI Taxonomy" id="2528013"/>
    <lineage>
        <taxon>Bacteria</taxon>
        <taxon>Pseudomonadati</taxon>
        <taxon>Planctomycetota</taxon>
        <taxon>Planctomycetia</taxon>
        <taxon>Pirellulales</taxon>
        <taxon>Pirellulaceae</taxon>
        <taxon>Rubripirellula</taxon>
    </lineage>
</organism>
<dbReference type="OrthoDB" id="9796461at2"/>
<keyword evidence="3" id="KW-0012">Acyltransferase</keyword>
<dbReference type="InterPro" id="IPR050879">
    <property type="entry name" value="Acyltransferase_3"/>
</dbReference>
<keyword evidence="1" id="KW-0472">Membrane</keyword>
<evidence type="ECO:0000313" key="4">
    <source>
        <dbReference type="Proteomes" id="UP000317977"/>
    </source>
</evidence>
<dbReference type="GO" id="GO:0000271">
    <property type="term" value="P:polysaccharide biosynthetic process"/>
    <property type="evidence" value="ECO:0007669"/>
    <property type="project" value="TreeGrafter"/>
</dbReference>
<dbReference type="GO" id="GO:0016020">
    <property type="term" value="C:membrane"/>
    <property type="evidence" value="ECO:0007669"/>
    <property type="project" value="TreeGrafter"/>
</dbReference>
<feature type="transmembrane region" description="Helical" evidence="1">
    <location>
        <begin position="272"/>
        <end position="291"/>
    </location>
</feature>
<dbReference type="Proteomes" id="UP000317977">
    <property type="component" value="Unassembled WGS sequence"/>
</dbReference>
<evidence type="ECO:0000313" key="3">
    <source>
        <dbReference type="EMBL" id="TWU55214.1"/>
    </source>
</evidence>
<gene>
    <name evidence="3" type="ORF">Poly59_15110</name>
</gene>
<dbReference type="PANTHER" id="PTHR23028:SF53">
    <property type="entry name" value="ACYL_TRANSF_3 DOMAIN-CONTAINING PROTEIN"/>
    <property type="match status" value="1"/>
</dbReference>
<feature type="transmembrane region" description="Helical" evidence="1">
    <location>
        <begin position="54"/>
        <end position="72"/>
    </location>
</feature>
<keyword evidence="4" id="KW-1185">Reference proteome</keyword>
<evidence type="ECO:0000259" key="2">
    <source>
        <dbReference type="Pfam" id="PF01757"/>
    </source>
</evidence>
<keyword evidence="3" id="KW-0808">Transferase</keyword>
<evidence type="ECO:0000256" key="1">
    <source>
        <dbReference type="SAM" id="Phobius"/>
    </source>
</evidence>
<dbReference type="PANTHER" id="PTHR23028">
    <property type="entry name" value="ACETYLTRANSFERASE"/>
    <property type="match status" value="1"/>
</dbReference>
<dbReference type="Pfam" id="PF01757">
    <property type="entry name" value="Acyl_transf_3"/>
    <property type="match status" value="1"/>
</dbReference>
<keyword evidence="1" id="KW-0812">Transmembrane</keyword>
<dbReference type="InterPro" id="IPR002656">
    <property type="entry name" value="Acyl_transf_3_dom"/>
</dbReference>
<name>A0A5C6F3V0_9BACT</name>